<keyword evidence="7 11" id="KW-0274">FAD</keyword>
<keyword evidence="6 11" id="KW-0479">Metal-binding</keyword>
<feature type="binding site" evidence="12">
    <location>
        <position position="152"/>
    </location>
    <ligand>
        <name>Mg(2+)</name>
        <dbReference type="ChEBI" id="CHEBI:18420"/>
    </ligand>
</feature>
<evidence type="ECO:0000256" key="6">
    <source>
        <dbReference type="ARBA" id="ARBA00022723"/>
    </source>
</evidence>
<feature type="binding site" evidence="12">
    <location>
        <position position="268"/>
    </location>
    <ligand>
        <name>Mg(2+)</name>
        <dbReference type="ChEBI" id="CHEBI:18420"/>
    </ligand>
</feature>
<evidence type="ECO:0000256" key="9">
    <source>
        <dbReference type="ARBA" id="ARBA00031306"/>
    </source>
</evidence>
<dbReference type="EC" id="2.7.1.180" evidence="2 11"/>
<sequence>MNSRHLKSFRFAFKAMGSPCEIQLFAESGAEARRISDAAVTDVRRLESRYSRYRSDSLLSGINRVAAEGGRITVDAETAGLLNYAATCHEQSAGLFDITSGILRRAWRFDRGELPDVVRVQDLLERIGWHKLRWEPPVLEFPVPGMELDFGGIVKEYAVDRAAALCRNAGIRHGVINLGGDVRLIGSRADGSPWRVAISHPREKGSMIKTLSLREGAVASSGDYERCILVDGIRYGHVLNPKTGWPVRRLAAVSVVGDLCVVAGSASTIAMLKEEDGPAWLEAMGLPHLWIDVDGNVGGSLAESGAWT</sequence>
<gene>
    <name evidence="13" type="ORF">sS8_0371</name>
</gene>
<dbReference type="GO" id="GO:0046872">
    <property type="term" value="F:metal ion binding"/>
    <property type="evidence" value="ECO:0007669"/>
    <property type="project" value="UniProtKB-UniRule"/>
</dbReference>
<comment type="cofactor">
    <cofactor evidence="12">
        <name>Mg(2+)</name>
        <dbReference type="ChEBI" id="CHEBI:18420"/>
    </cofactor>
    <cofactor evidence="12">
        <name>Mn(2+)</name>
        <dbReference type="ChEBI" id="CHEBI:29035"/>
    </cofactor>
    <text evidence="12">Magnesium. Can also use manganese.</text>
</comment>
<dbReference type="PIRSF" id="PIRSF006268">
    <property type="entry name" value="ApbE"/>
    <property type="match status" value="1"/>
</dbReference>
<accession>A0A286P3W7</accession>
<keyword evidence="8 11" id="KW-0460">Magnesium</keyword>
<comment type="similarity">
    <text evidence="1 11">Belongs to the ApbE family.</text>
</comment>
<evidence type="ECO:0000256" key="4">
    <source>
        <dbReference type="ARBA" id="ARBA00022630"/>
    </source>
</evidence>
<evidence type="ECO:0000256" key="10">
    <source>
        <dbReference type="ARBA" id="ARBA00048540"/>
    </source>
</evidence>
<keyword evidence="14" id="KW-1185">Reference proteome</keyword>
<evidence type="ECO:0000256" key="3">
    <source>
        <dbReference type="ARBA" id="ARBA00016337"/>
    </source>
</evidence>
<evidence type="ECO:0000256" key="5">
    <source>
        <dbReference type="ARBA" id="ARBA00022679"/>
    </source>
</evidence>
<dbReference type="GO" id="GO:0016740">
    <property type="term" value="F:transferase activity"/>
    <property type="evidence" value="ECO:0007669"/>
    <property type="project" value="UniProtKB-UniRule"/>
</dbReference>
<evidence type="ECO:0000313" key="14">
    <source>
        <dbReference type="Proteomes" id="UP000266313"/>
    </source>
</evidence>
<protein>
    <recommendedName>
        <fullName evidence="3 11">FAD:protein FMN transferase</fullName>
        <ecNumber evidence="2 11">2.7.1.180</ecNumber>
    </recommendedName>
    <alternativeName>
        <fullName evidence="9 11">Flavin transferase</fullName>
    </alternativeName>
</protein>
<evidence type="ECO:0000256" key="11">
    <source>
        <dbReference type="PIRNR" id="PIRNR006268"/>
    </source>
</evidence>
<keyword evidence="5 11" id="KW-0808">Transferase</keyword>
<reference evidence="13 14" key="1">
    <citation type="submission" date="2016-12" db="EMBL/GenBank/DDBJ databases">
        <title>Genome sequencing of Methylocaldum marinum.</title>
        <authorList>
            <person name="Takeuchi M."/>
            <person name="Kamagata Y."/>
            <person name="Hiraoka S."/>
            <person name="Oshima K."/>
            <person name="Hattori M."/>
            <person name="Iwasaki W."/>
        </authorList>
    </citation>
    <scope>NUCLEOTIDE SEQUENCE [LARGE SCALE GENOMIC DNA]</scope>
    <source>
        <strain evidence="13 14">S8</strain>
    </source>
</reference>
<dbReference type="Proteomes" id="UP000266313">
    <property type="component" value="Chromosome"/>
</dbReference>
<dbReference type="PANTHER" id="PTHR30040:SF2">
    <property type="entry name" value="FAD:PROTEIN FMN TRANSFERASE"/>
    <property type="match status" value="1"/>
</dbReference>
<evidence type="ECO:0000256" key="12">
    <source>
        <dbReference type="PIRSR" id="PIRSR006268-2"/>
    </source>
</evidence>
<keyword evidence="13" id="KW-0449">Lipoprotein</keyword>
<dbReference type="SUPFAM" id="SSF143631">
    <property type="entry name" value="ApbE-like"/>
    <property type="match status" value="1"/>
</dbReference>
<evidence type="ECO:0000256" key="1">
    <source>
        <dbReference type="ARBA" id="ARBA00008282"/>
    </source>
</evidence>
<keyword evidence="4 11" id="KW-0285">Flavoprotein</keyword>
<evidence type="ECO:0000256" key="2">
    <source>
        <dbReference type="ARBA" id="ARBA00011955"/>
    </source>
</evidence>
<dbReference type="EMBL" id="AP017928">
    <property type="protein sequence ID" value="BBA32339.1"/>
    <property type="molecule type" value="Genomic_DNA"/>
</dbReference>
<evidence type="ECO:0000313" key="13">
    <source>
        <dbReference type="EMBL" id="BBA32339.1"/>
    </source>
</evidence>
<dbReference type="AlphaFoldDB" id="A0A286P3W7"/>
<organism evidence="13 14">
    <name type="scientific">Methylocaldum marinum</name>
    <dbReference type="NCBI Taxonomy" id="1432792"/>
    <lineage>
        <taxon>Bacteria</taxon>
        <taxon>Pseudomonadati</taxon>
        <taxon>Pseudomonadota</taxon>
        <taxon>Gammaproteobacteria</taxon>
        <taxon>Methylococcales</taxon>
        <taxon>Methylococcaceae</taxon>
        <taxon>Methylocaldum</taxon>
    </lineage>
</organism>
<evidence type="ECO:0000256" key="8">
    <source>
        <dbReference type="ARBA" id="ARBA00022842"/>
    </source>
</evidence>
<dbReference type="Gene3D" id="3.10.520.10">
    <property type="entry name" value="ApbE-like domains"/>
    <property type="match status" value="1"/>
</dbReference>
<dbReference type="InterPro" id="IPR024932">
    <property type="entry name" value="ApbE"/>
</dbReference>
<proteinExistence type="inferred from homology"/>
<dbReference type="KEGG" id="mmai:sS8_0371"/>
<dbReference type="InterPro" id="IPR003374">
    <property type="entry name" value="ApbE-like_sf"/>
</dbReference>
<comment type="catalytic activity">
    <reaction evidence="10 11">
        <text>L-threonyl-[protein] + FAD = FMN-L-threonyl-[protein] + AMP + H(+)</text>
        <dbReference type="Rhea" id="RHEA:36847"/>
        <dbReference type="Rhea" id="RHEA-COMP:11060"/>
        <dbReference type="Rhea" id="RHEA-COMP:11061"/>
        <dbReference type="ChEBI" id="CHEBI:15378"/>
        <dbReference type="ChEBI" id="CHEBI:30013"/>
        <dbReference type="ChEBI" id="CHEBI:57692"/>
        <dbReference type="ChEBI" id="CHEBI:74257"/>
        <dbReference type="ChEBI" id="CHEBI:456215"/>
        <dbReference type="EC" id="2.7.1.180"/>
    </reaction>
</comment>
<dbReference type="Pfam" id="PF02424">
    <property type="entry name" value="ApbE"/>
    <property type="match status" value="1"/>
</dbReference>
<name>A0A286P3W7_9GAMM</name>
<evidence type="ECO:0000256" key="7">
    <source>
        <dbReference type="ARBA" id="ARBA00022827"/>
    </source>
</evidence>
<dbReference type="PANTHER" id="PTHR30040">
    <property type="entry name" value="THIAMINE BIOSYNTHESIS LIPOPROTEIN APBE"/>
    <property type="match status" value="1"/>
</dbReference>